<evidence type="ECO:0000259" key="4">
    <source>
        <dbReference type="Pfam" id="PF00291"/>
    </source>
</evidence>
<dbReference type="PANTHER" id="PTHR48078">
    <property type="entry name" value="THREONINE DEHYDRATASE, MITOCHONDRIAL-RELATED"/>
    <property type="match status" value="1"/>
</dbReference>
<dbReference type="InterPro" id="IPR036052">
    <property type="entry name" value="TrpB-like_PALP_sf"/>
</dbReference>
<dbReference type="AlphaFoldDB" id="A0A8H4ZW68"/>
<feature type="domain" description="Tryptophan synthase beta chain-like PALP" evidence="4">
    <location>
        <begin position="24"/>
        <end position="321"/>
    </location>
</feature>
<dbReference type="PANTHER" id="PTHR48078:SF6">
    <property type="entry name" value="L-THREONINE DEHYDRATASE CATABOLIC TDCB"/>
    <property type="match status" value="1"/>
</dbReference>
<dbReference type="InterPro" id="IPR050147">
    <property type="entry name" value="Ser/Thr_Dehydratase"/>
</dbReference>
<dbReference type="Pfam" id="PF00291">
    <property type="entry name" value="PALP"/>
    <property type="match status" value="1"/>
</dbReference>
<keyword evidence="3" id="KW-0456">Lyase</keyword>
<organism evidence="5 6">
    <name type="scientific">Fusarium anthophilum</name>
    <dbReference type="NCBI Taxonomy" id="48485"/>
    <lineage>
        <taxon>Eukaryota</taxon>
        <taxon>Fungi</taxon>
        <taxon>Dikarya</taxon>
        <taxon>Ascomycota</taxon>
        <taxon>Pezizomycotina</taxon>
        <taxon>Sordariomycetes</taxon>
        <taxon>Hypocreomycetidae</taxon>
        <taxon>Hypocreales</taxon>
        <taxon>Nectriaceae</taxon>
        <taxon>Fusarium</taxon>
        <taxon>Fusarium fujikuroi species complex</taxon>
    </lineage>
</organism>
<keyword evidence="2" id="KW-0663">Pyridoxal phosphate</keyword>
<sequence length="336" mass="37013">MPIDPEIFAIGQEALEQWSANKLYVHRTPLIPAKVVSRKYGSKLWFKLDHTQFTGSYHFRGAIARMKDNPTKKPFVTASTGNHAMGAALAAHALGTKVTIVMPMAVEKHLLDKVMQYGPEIVRYGHDLNEARAYAKDLAKTSGHIYFSPCDDMMVLAGLGTVCVEVLQQFEAYERDIHHIFAPMSDIALISAIGCFATDAKRQAGDLRPKVKVWGVTALNSMTLAASLSAGFPIDTETSPTLAACESDNDVLRHGIDFRSARATVNHVVTCTEAEILMALRQLHLQEKQYVDGFSALALAGFNKVADKVKHQTSTVILCSGNYDRDWMRKLVYGLG</sequence>
<dbReference type="InterPro" id="IPR001926">
    <property type="entry name" value="TrpB-like_PALP"/>
</dbReference>
<dbReference type="GO" id="GO:0006565">
    <property type="term" value="P:L-serine catabolic process"/>
    <property type="evidence" value="ECO:0007669"/>
    <property type="project" value="TreeGrafter"/>
</dbReference>
<evidence type="ECO:0000313" key="6">
    <source>
        <dbReference type="Proteomes" id="UP000573603"/>
    </source>
</evidence>
<dbReference type="GO" id="GO:0006567">
    <property type="term" value="P:L-threonine catabolic process"/>
    <property type="evidence" value="ECO:0007669"/>
    <property type="project" value="TreeGrafter"/>
</dbReference>
<dbReference type="Gene3D" id="3.40.50.1100">
    <property type="match status" value="2"/>
</dbReference>
<reference evidence="5 6" key="1">
    <citation type="journal article" date="2020" name="BMC Genomics">
        <title>Correction to: Identification and distribution of gene clusters required for synthesis of sphingolipid metabolism inhibitors in diverse species of the filamentous fungus Fusarium.</title>
        <authorList>
            <person name="Kim H.S."/>
            <person name="Lohmar J.M."/>
            <person name="Busman M."/>
            <person name="Brown D.W."/>
            <person name="Naumann T.A."/>
            <person name="Divon H.H."/>
            <person name="Lysoe E."/>
            <person name="Uhlig S."/>
            <person name="Proctor R.H."/>
        </authorList>
    </citation>
    <scope>NUCLEOTIDE SEQUENCE [LARGE SCALE GENOMIC DNA]</scope>
    <source>
        <strain evidence="5 6">NRRL 25214</strain>
    </source>
</reference>
<name>A0A8H4ZW68_9HYPO</name>
<dbReference type="GO" id="GO:0009097">
    <property type="term" value="P:isoleucine biosynthetic process"/>
    <property type="evidence" value="ECO:0007669"/>
    <property type="project" value="TreeGrafter"/>
</dbReference>
<proteinExistence type="predicted"/>
<evidence type="ECO:0000313" key="5">
    <source>
        <dbReference type="EMBL" id="KAF5253933.1"/>
    </source>
</evidence>
<accession>A0A8H4ZW68</accession>
<comment type="cofactor">
    <cofactor evidence="1">
        <name>pyridoxal 5'-phosphate</name>
        <dbReference type="ChEBI" id="CHEBI:597326"/>
    </cofactor>
</comment>
<gene>
    <name evidence="5" type="ORF">FANTH_1258</name>
</gene>
<dbReference type="EMBL" id="JABEVY010000030">
    <property type="protein sequence ID" value="KAF5253933.1"/>
    <property type="molecule type" value="Genomic_DNA"/>
</dbReference>
<protein>
    <recommendedName>
        <fullName evidence="4">Tryptophan synthase beta chain-like PALP domain-containing protein</fullName>
    </recommendedName>
</protein>
<dbReference type="Proteomes" id="UP000573603">
    <property type="component" value="Unassembled WGS sequence"/>
</dbReference>
<evidence type="ECO:0000256" key="3">
    <source>
        <dbReference type="ARBA" id="ARBA00023239"/>
    </source>
</evidence>
<evidence type="ECO:0000256" key="2">
    <source>
        <dbReference type="ARBA" id="ARBA00022898"/>
    </source>
</evidence>
<dbReference type="GO" id="GO:0004794">
    <property type="term" value="F:threonine deaminase activity"/>
    <property type="evidence" value="ECO:0007669"/>
    <property type="project" value="TreeGrafter"/>
</dbReference>
<comment type="caution">
    <text evidence="5">The sequence shown here is derived from an EMBL/GenBank/DDBJ whole genome shotgun (WGS) entry which is preliminary data.</text>
</comment>
<dbReference type="SUPFAM" id="SSF53686">
    <property type="entry name" value="Tryptophan synthase beta subunit-like PLP-dependent enzymes"/>
    <property type="match status" value="1"/>
</dbReference>
<keyword evidence="6" id="KW-1185">Reference proteome</keyword>
<dbReference type="GO" id="GO:0003941">
    <property type="term" value="F:L-serine ammonia-lyase activity"/>
    <property type="evidence" value="ECO:0007669"/>
    <property type="project" value="TreeGrafter"/>
</dbReference>
<evidence type="ECO:0000256" key="1">
    <source>
        <dbReference type="ARBA" id="ARBA00001933"/>
    </source>
</evidence>